<feature type="repeat" description="TPR" evidence="1">
    <location>
        <begin position="165"/>
        <end position="198"/>
    </location>
</feature>
<keyword evidence="3" id="KW-0732">Signal</keyword>
<dbReference type="Pfam" id="PF13424">
    <property type="entry name" value="TPR_12"/>
    <property type="match status" value="1"/>
</dbReference>
<keyword evidence="5" id="KW-1185">Reference proteome</keyword>
<dbReference type="Pfam" id="PF13181">
    <property type="entry name" value="TPR_8"/>
    <property type="match status" value="1"/>
</dbReference>
<dbReference type="InterPro" id="IPR011990">
    <property type="entry name" value="TPR-like_helical_dom_sf"/>
</dbReference>
<evidence type="ECO:0000256" key="2">
    <source>
        <dbReference type="SAM" id="Phobius"/>
    </source>
</evidence>
<feature type="signal peptide" evidence="3">
    <location>
        <begin position="1"/>
        <end position="24"/>
    </location>
</feature>
<organism evidence="4 5">
    <name type="scientific">Pedobacter chitinilyticus</name>
    <dbReference type="NCBI Taxonomy" id="2233776"/>
    <lineage>
        <taxon>Bacteria</taxon>
        <taxon>Pseudomonadati</taxon>
        <taxon>Bacteroidota</taxon>
        <taxon>Sphingobacteriia</taxon>
        <taxon>Sphingobacteriales</taxon>
        <taxon>Sphingobacteriaceae</taxon>
        <taxon>Pedobacter</taxon>
    </lineage>
</organism>
<keyword evidence="1" id="KW-0802">TPR repeat</keyword>
<keyword evidence="2" id="KW-0812">Transmembrane</keyword>
<keyword evidence="2" id="KW-1133">Transmembrane helix</keyword>
<dbReference type="EMBL" id="SAYW01000005">
    <property type="protein sequence ID" value="RWU05609.1"/>
    <property type="molecule type" value="Genomic_DNA"/>
</dbReference>
<evidence type="ECO:0000256" key="1">
    <source>
        <dbReference type="PROSITE-ProRule" id="PRU00339"/>
    </source>
</evidence>
<dbReference type="InterPro" id="IPR019734">
    <property type="entry name" value="TPR_rpt"/>
</dbReference>
<keyword evidence="2" id="KW-0472">Membrane</keyword>
<sequence length="573" mass="66557">MFKKLPILLHLHLLLAFGVGLPCAAQYQQLLHQPYKNKVYIIDTLYGKLVGNKDTSQTFAVLRDMEAYGLQHKDREMVLEVALFKAYYYSYWTFNHPHDLALKRLKAIAEKGRKENYLHIEARALRVIGEFYWRRVGNYELATEYYLRLGRLLDKTNATDFPNMAEYYYLIGELYYFFKDYDTAKAYMQKALSITATDFNWKAIWSANNTMGLCYRQLGKLDSADVFFNKAVQSKYLGRNDIQYTISQGNIGYNHYLRGNYVLAIPLMERDAKKAVAELDWRLAAGAAVPLADIFIKQKKYELAWEWIENADDYLKKSFDRSLELMDGFYTVKSAWYLAKGDAVLATKYLDSARLAKDEEDTRVNALQLLRVQQKEHRQKLAAERNEFLAKEQFKNKLLLALVFIAFCLVAASFLIYYLQRRKRLSIAAIKDAKLKLTSLELEQAKQQLEKFAQTIAHNSRMIEDMQAAQENQQSEAVALVRKKAIITDESWDNFQQAFEKVHPGYIRRLKEKISGVTLAETKMVVLSKLRLSKQEMAHALGVSPQSLRVTWHRLRKKTGNDEIQLENFVDGI</sequence>
<accession>A0A3S3ST50</accession>
<protein>
    <submittedName>
        <fullName evidence="4">Tetratricopeptide repeat protein</fullName>
    </submittedName>
</protein>
<dbReference type="RefSeq" id="WP_113648371.1">
    <property type="nucleotide sequence ID" value="NZ_QMHN01000005.1"/>
</dbReference>
<dbReference type="Gene3D" id="1.25.40.10">
    <property type="entry name" value="Tetratricopeptide repeat domain"/>
    <property type="match status" value="2"/>
</dbReference>
<evidence type="ECO:0000256" key="3">
    <source>
        <dbReference type="SAM" id="SignalP"/>
    </source>
</evidence>
<feature type="transmembrane region" description="Helical" evidence="2">
    <location>
        <begin position="398"/>
        <end position="419"/>
    </location>
</feature>
<dbReference type="OrthoDB" id="9806995at2"/>
<comment type="caution">
    <text evidence="4">The sequence shown here is derived from an EMBL/GenBank/DDBJ whole genome shotgun (WGS) entry which is preliminary data.</text>
</comment>
<proteinExistence type="predicted"/>
<dbReference type="PROSITE" id="PS50005">
    <property type="entry name" value="TPR"/>
    <property type="match status" value="1"/>
</dbReference>
<dbReference type="AlphaFoldDB" id="A0A3S3ST50"/>
<name>A0A3S3ST50_9SPHI</name>
<feature type="chain" id="PRO_5018678970" evidence="3">
    <location>
        <begin position="25"/>
        <end position="573"/>
    </location>
</feature>
<dbReference type="SUPFAM" id="SSF48452">
    <property type="entry name" value="TPR-like"/>
    <property type="match status" value="1"/>
</dbReference>
<dbReference type="Proteomes" id="UP000284120">
    <property type="component" value="Unassembled WGS sequence"/>
</dbReference>
<reference evidence="4 5" key="1">
    <citation type="submission" date="2018-06" db="EMBL/GenBank/DDBJ databases">
        <title>Pedobacter endophyticus sp. nov., an endophytic bacterium isolated from a leaf of Triticum aestivum.</title>
        <authorList>
            <person name="Zhang L."/>
        </authorList>
    </citation>
    <scope>NUCLEOTIDE SEQUENCE [LARGE SCALE GENOMIC DNA]</scope>
    <source>
        <strain evidence="4 5">CM134L-2</strain>
    </source>
</reference>
<evidence type="ECO:0000313" key="5">
    <source>
        <dbReference type="Proteomes" id="UP000284120"/>
    </source>
</evidence>
<dbReference type="SMART" id="SM00028">
    <property type="entry name" value="TPR"/>
    <property type="match status" value="2"/>
</dbReference>
<gene>
    <name evidence="4" type="ORF">DPV69_15815</name>
</gene>
<evidence type="ECO:0000313" key="4">
    <source>
        <dbReference type="EMBL" id="RWU05609.1"/>
    </source>
</evidence>